<dbReference type="AlphaFoldDB" id="A0A6H1ZE18"/>
<protein>
    <recommendedName>
        <fullName evidence="3">Cysteine-rich CPCC domain-containing protein</fullName>
    </recommendedName>
</protein>
<sequence>MTTCPHCNGPLEDTPCGDYCEVCRWYFAGDTGDVDPGPALPMWIDVLTDGNAIRTSYGMCTPWNGDRPR</sequence>
<evidence type="ECO:0000313" key="1">
    <source>
        <dbReference type="EMBL" id="QJA45505.1"/>
    </source>
</evidence>
<dbReference type="EMBL" id="MT143991">
    <property type="protein sequence ID" value="QJA45505.1"/>
    <property type="molecule type" value="Genomic_DNA"/>
</dbReference>
<dbReference type="EMBL" id="MT144607">
    <property type="protein sequence ID" value="QJH94837.1"/>
    <property type="molecule type" value="Genomic_DNA"/>
</dbReference>
<accession>A0A6H1ZE18</accession>
<evidence type="ECO:0000313" key="2">
    <source>
        <dbReference type="EMBL" id="QJH94837.1"/>
    </source>
</evidence>
<evidence type="ECO:0008006" key="3">
    <source>
        <dbReference type="Google" id="ProtNLM"/>
    </source>
</evidence>
<proteinExistence type="predicted"/>
<gene>
    <name evidence="1" type="ORF">TM448A00243_0054</name>
    <name evidence="2" type="ORF">TM448B00304_0016</name>
</gene>
<organism evidence="1">
    <name type="scientific">viral metagenome</name>
    <dbReference type="NCBI Taxonomy" id="1070528"/>
    <lineage>
        <taxon>unclassified sequences</taxon>
        <taxon>metagenomes</taxon>
        <taxon>organismal metagenomes</taxon>
    </lineage>
</organism>
<name>A0A6H1ZE18_9ZZZZ</name>
<reference evidence="1" key="1">
    <citation type="submission" date="2020-03" db="EMBL/GenBank/DDBJ databases">
        <title>The deep terrestrial virosphere.</title>
        <authorList>
            <person name="Holmfeldt K."/>
            <person name="Nilsson E."/>
            <person name="Simone D."/>
            <person name="Lopez-Fernandez M."/>
            <person name="Wu X."/>
            <person name="de Brujin I."/>
            <person name="Lundin D."/>
            <person name="Andersson A."/>
            <person name="Bertilsson S."/>
            <person name="Dopson M."/>
        </authorList>
    </citation>
    <scope>NUCLEOTIDE SEQUENCE</scope>
    <source>
        <strain evidence="1">TM448A00243</strain>
        <strain evidence="2">TM448B00304</strain>
    </source>
</reference>